<dbReference type="InterPro" id="IPR051052">
    <property type="entry name" value="Diverse_substrate_MTase"/>
</dbReference>
<gene>
    <name evidence="5" type="ORF">GCM10009744_51410</name>
</gene>
<dbReference type="CDD" id="cd02440">
    <property type="entry name" value="AdoMet_MTases"/>
    <property type="match status" value="1"/>
</dbReference>
<dbReference type="SUPFAM" id="SSF53335">
    <property type="entry name" value="S-adenosyl-L-methionine-dependent methyltransferases"/>
    <property type="match status" value="1"/>
</dbReference>
<evidence type="ECO:0000313" key="5">
    <source>
        <dbReference type="EMBL" id="GAA1653114.1"/>
    </source>
</evidence>
<evidence type="ECO:0000256" key="1">
    <source>
        <dbReference type="ARBA" id="ARBA00008361"/>
    </source>
</evidence>
<dbReference type="EMBL" id="BAAANE010000009">
    <property type="protein sequence ID" value="GAA1653114.1"/>
    <property type="molecule type" value="Genomic_DNA"/>
</dbReference>
<dbReference type="InterPro" id="IPR013216">
    <property type="entry name" value="Methyltransf_11"/>
</dbReference>
<dbReference type="Pfam" id="PF08241">
    <property type="entry name" value="Methyltransf_11"/>
    <property type="match status" value="1"/>
</dbReference>
<dbReference type="PANTHER" id="PTHR44942">
    <property type="entry name" value="METHYLTRANSF_11 DOMAIN-CONTAINING PROTEIN"/>
    <property type="match status" value="1"/>
</dbReference>
<evidence type="ECO:0000313" key="6">
    <source>
        <dbReference type="Proteomes" id="UP001501319"/>
    </source>
</evidence>
<evidence type="ECO:0000256" key="3">
    <source>
        <dbReference type="ARBA" id="ARBA00022679"/>
    </source>
</evidence>
<dbReference type="InterPro" id="IPR029063">
    <property type="entry name" value="SAM-dependent_MTases_sf"/>
</dbReference>
<organism evidence="5 6">
    <name type="scientific">Kribbella alba</name>
    <dbReference type="NCBI Taxonomy" id="190197"/>
    <lineage>
        <taxon>Bacteria</taxon>
        <taxon>Bacillati</taxon>
        <taxon>Actinomycetota</taxon>
        <taxon>Actinomycetes</taxon>
        <taxon>Propionibacteriales</taxon>
        <taxon>Kribbellaceae</taxon>
        <taxon>Kribbella</taxon>
    </lineage>
</organism>
<dbReference type="PANTHER" id="PTHR44942:SF4">
    <property type="entry name" value="METHYLTRANSFERASE TYPE 11 DOMAIN-CONTAINING PROTEIN"/>
    <property type="match status" value="1"/>
</dbReference>
<dbReference type="Gene3D" id="3.40.50.150">
    <property type="entry name" value="Vaccinia Virus protein VP39"/>
    <property type="match status" value="1"/>
</dbReference>
<reference evidence="6" key="1">
    <citation type="journal article" date="2019" name="Int. J. Syst. Evol. Microbiol.">
        <title>The Global Catalogue of Microorganisms (GCM) 10K type strain sequencing project: providing services to taxonomists for standard genome sequencing and annotation.</title>
        <authorList>
            <consortium name="The Broad Institute Genomics Platform"/>
            <consortium name="The Broad Institute Genome Sequencing Center for Infectious Disease"/>
            <person name="Wu L."/>
            <person name="Ma J."/>
        </authorList>
    </citation>
    <scope>NUCLEOTIDE SEQUENCE [LARGE SCALE GENOMIC DNA]</scope>
    <source>
        <strain evidence="6">JCM 14306</strain>
    </source>
</reference>
<proteinExistence type="inferred from homology"/>
<keyword evidence="6" id="KW-1185">Reference proteome</keyword>
<keyword evidence="3" id="KW-0808">Transferase</keyword>
<feature type="domain" description="Methyltransferase type 11" evidence="4">
    <location>
        <begin position="43"/>
        <end position="136"/>
    </location>
</feature>
<evidence type="ECO:0000259" key="4">
    <source>
        <dbReference type="Pfam" id="PF08241"/>
    </source>
</evidence>
<protein>
    <recommendedName>
        <fullName evidence="4">Methyltransferase type 11 domain-containing protein</fullName>
    </recommendedName>
</protein>
<sequence>MVDYDERLHRVYAEGRRLTAEGLGEWMEEFASHAPADRPLAVLDLGCGIGRFTPALADTFGGPVYGVEPSARMREIATVSAAHPDVTYLEGSGEAIPLPDESCDLALLFLSFHHFVDRLQAFRELRRVLRPGGVALLRTQFRDFMPDLWWYRYFPSARRVDAEMYLPLGQVRTLAQQAGLVAEPEPVWADVTEPRTLRATYERLKLRAISTFEHLPEEEVDAGFAQFEQDAAADPERVVPAFPAGLLILRRR</sequence>
<name>A0ABP4RKP4_9ACTN</name>
<comment type="caution">
    <text evidence="5">The sequence shown here is derived from an EMBL/GenBank/DDBJ whole genome shotgun (WGS) entry which is preliminary data.</text>
</comment>
<dbReference type="RefSeq" id="WP_344114629.1">
    <property type="nucleotide sequence ID" value="NZ_BAAANE010000009.1"/>
</dbReference>
<comment type="similarity">
    <text evidence="1">Belongs to the methyltransferase superfamily.</text>
</comment>
<keyword evidence="2" id="KW-0489">Methyltransferase</keyword>
<accession>A0ABP4RKP4</accession>
<dbReference type="Proteomes" id="UP001501319">
    <property type="component" value="Unassembled WGS sequence"/>
</dbReference>
<evidence type="ECO:0000256" key="2">
    <source>
        <dbReference type="ARBA" id="ARBA00022603"/>
    </source>
</evidence>